<gene>
    <name evidence="1" type="ORF">EV192_116100</name>
</gene>
<accession>A0A4R2ISQ1</accession>
<name>A0A4R2ISQ1_9PSEU</name>
<organism evidence="1 2">
    <name type="scientific">Actinocrispum wychmicini</name>
    <dbReference type="NCBI Taxonomy" id="1213861"/>
    <lineage>
        <taxon>Bacteria</taxon>
        <taxon>Bacillati</taxon>
        <taxon>Actinomycetota</taxon>
        <taxon>Actinomycetes</taxon>
        <taxon>Pseudonocardiales</taxon>
        <taxon>Pseudonocardiaceae</taxon>
        <taxon>Actinocrispum</taxon>
    </lineage>
</organism>
<protein>
    <submittedName>
        <fullName evidence="1">Uncharacterized protein</fullName>
    </submittedName>
</protein>
<evidence type="ECO:0000313" key="2">
    <source>
        <dbReference type="Proteomes" id="UP000295680"/>
    </source>
</evidence>
<evidence type="ECO:0000313" key="1">
    <source>
        <dbReference type="EMBL" id="TCO48047.1"/>
    </source>
</evidence>
<keyword evidence="2" id="KW-1185">Reference proteome</keyword>
<comment type="caution">
    <text evidence="1">The sequence shown here is derived from an EMBL/GenBank/DDBJ whole genome shotgun (WGS) entry which is preliminary data.</text>
</comment>
<reference evidence="1 2" key="1">
    <citation type="submission" date="2019-03" db="EMBL/GenBank/DDBJ databases">
        <title>Genomic Encyclopedia of Type Strains, Phase IV (KMG-IV): sequencing the most valuable type-strain genomes for metagenomic binning, comparative biology and taxonomic classification.</title>
        <authorList>
            <person name="Goeker M."/>
        </authorList>
    </citation>
    <scope>NUCLEOTIDE SEQUENCE [LARGE SCALE GENOMIC DNA]</scope>
    <source>
        <strain evidence="1 2">DSM 45934</strain>
    </source>
</reference>
<sequence>MDYRWRCQDAAGRDIPGEETHFASQTHAEDWLRATWSDLLAAGVDRVTLLHGEAEVYGPMSLHPVD</sequence>
<dbReference type="EMBL" id="SLWS01000016">
    <property type="protein sequence ID" value="TCO48047.1"/>
    <property type="molecule type" value="Genomic_DNA"/>
</dbReference>
<dbReference type="RefSeq" id="WP_132125455.1">
    <property type="nucleotide sequence ID" value="NZ_SLWS01000016.1"/>
</dbReference>
<proteinExistence type="predicted"/>
<dbReference type="AlphaFoldDB" id="A0A4R2ISQ1"/>
<dbReference type="Proteomes" id="UP000295680">
    <property type="component" value="Unassembled WGS sequence"/>
</dbReference>
<dbReference type="OrthoDB" id="3214648at2"/>